<feature type="domain" description="SAP" evidence="2">
    <location>
        <begin position="7"/>
        <end position="41"/>
    </location>
</feature>
<evidence type="ECO:0000256" key="1">
    <source>
        <dbReference type="SAM" id="MobiDB-lite"/>
    </source>
</evidence>
<dbReference type="Proteomes" id="UP000247702">
    <property type="component" value="Unassembled WGS sequence"/>
</dbReference>
<feature type="region of interest" description="Disordered" evidence="1">
    <location>
        <begin position="64"/>
        <end position="87"/>
    </location>
</feature>
<feature type="compositionally biased region" description="Basic and acidic residues" evidence="1">
    <location>
        <begin position="550"/>
        <end position="563"/>
    </location>
</feature>
<keyword evidence="4" id="KW-1185">Reference proteome</keyword>
<feature type="compositionally biased region" description="Basic and acidic residues" evidence="1">
    <location>
        <begin position="578"/>
        <end position="588"/>
    </location>
</feature>
<dbReference type="AlphaFoldDB" id="A0A2Z6RQK7"/>
<dbReference type="SMART" id="SM00513">
    <property type="entry name" value="SAP"/>
    <property type="match status" value="1"/>
</dbReference>
<dbReference type="InterPro" id="IPR003034">
    <property type="entry name" value="SAP_dom"/>
</dbReference>
<accession>A0A2Z6RQK7</accession>
<name>A0A2Z6RQK7_9GLOM</name>
<evidence type="ECO:0000259" key="2">
    <source>
        <dbReference type="PROSITE" id="PS50800"/>
    </source>
</evidence>
<sequence length="609" mass="70181">MDITTPISSLKRNELQKLCKKYGLKANGKNTDLQKKLKQYVLNSGENVDTEDIRIMDVDYNPDINKSSQRNQYTNSISEPTTPQTPSVIPLEQQNKARSSLVDYSQIEANRNIEISSDSRAGDLASINTERQCLSLILYKEPLFFNLTKKEDAESTKEEMEDVNDYNTVILAESTKEEMEEDVNDYNTVILAESTKEEMEDVNDYNTVILAESTKEEMEDINDYNTVILAESTKEEMEDINDYNTVILAESTKEEMEDINDYNTVILVESTKEEMEDVNDYNTVILVESTKEEMEDVNDYNTVILAESTKEEMEDINDYNTVILVESTKEEVEVVNDYNTVILAESTKEEMEDVNDYNTVILAESTKEEMKDINDYNDYTTEVKDEHLVQDENTDLNPNPLNPASEQVEIKEPPNKEAITASVYKELEIRVSQLKALPSPERKRILGINNARSETPAGADNQAFPSPANRFTQAHEKAFSKMPSIATHYAVKKGVETRKRKVTVDKTSQQIKKQKLTQEDRVCKPVVKNTYDRNKITKKNYTSTRIVPNPEERRKKEREEFEKRKKAARSVAQPVLEKNQRKIKEKGKCNNRYWDDETVSNFDNDQQRR</sequence>
<gene>
    <name evidence="3" type="ORF">RclHR1_06060014</name>
</gene>
<feature type="region of interest" description="Disordered" evidence="1">
    <location>
        <begin position="549"/>
        <end position="609"/>
    </location>
</feature>
<dbReference type="InterPro" id="IPR036361">
    <property type="entry name" value="SAP_dom_sf"/>
</dbReference>
<organism evidence="3 4">
    <name type="scientific">Rhizophagus clarus</name>
    <dbReference type="NCBI Taxonomy" id="94130"/>
    <lineage>
        <taxon>Eukaryota</taxon>
        <taxon>Fungi</taxon>
        <taxon>Fungi incertae sedis</taxon>
        <taxon>Mucoromycota</taxon>
        <taxon>Glomeromycotina</taxon>
        <taxon>Glomeromycetes</taxon>
        <taxon>Glomerales</taxon>
        <taxon>Glomeraceae</taxon>
        <taxon>Rhizophagus</taxon>
    </lineage>
</organism>
<dbReference type="SUPFAM" id="SSF68906">
    <property type="entry name" value="SAP domain"/>
    <property type="match status" value="1"/>
</dbReference>
<reference evidence="3 4" key="1">
    <citation type="submission" date="2017-11" db="EMBL/GenBank/DDBJ databases">
        <title>The genome of Rhizophagus clarus HR1 reveals common genetic basis of auxotrophy among arbuscular mycorrhizal fungi.</title>
        <authorList>
            <person name="Kobayashi Y."/>
        </authorList>
    </citation>
    <scope>NUCLEOTIDE SEQUENCE [LARGE SCALE GENOMIC DNA]</scope>
    <source>
        <strain evidence="3 4">HR1</strain>
    </source>
</reference>
<feature type="compositionally biased region" description="Polar residues" evidence="1">
    <location>
        <begin position="599"/>
        <end position="609"/>
    </location>
</feature>
<protein>
    <recommendedName>
        <fullName evidence="2">SAP domain-containing protein</fullName>
    </recommendedName>
</protein>
<evidence type="ECO:0000313" key="3">
    <source>
        <dbReference type="EMBL" id="GBC05156.1"/>
    </source>
</evidence>
<dbReference type="EMBL" id="BEXD01003989">
    <property type="protein sequence ID" value="GBC05156.1"/>
    <property type="molecule type" value="Genomic_DNA"/>
</dbReference>
<comment type="caution">
    <text evidence="3">The sequence shown here is derived from an EMBL/GenBank/DDBJ whole genome shotgun (WGS) entry which is preliminary data.</text>
</comment>
<dbReference type="Pfam" id="PF02037">
    <property type="entry name" value="SAP"/>
    <property type="match status" value="1"/>
</dbReference>
<evidence type="ECO:0000313" key="4">
    <source>
        <dbReference type="Proteomes" id="UP000247702"/>
    </source>
</evidence>
<dbReference type="PROSITE" id="PS50800">
    <property type="entry name" value="SAP"/>
    <property type="match status" value="1"/>
</dbReference>
<proteinExistence type="predicted"/>